<organism evidence="2 3">
    <name type="scientific">Mortierella alpina</name>
    <name type="common">Oleaginous fungus</name>
    <name type="synonym">Mortierella renispora</name>
    <dbReference type="NCBI Taxonomy" id="64518"/>
    <lineage>
        <taxon>Eukaryota</taxon>
        <taxon>Fungi</taxon>
        <taxon>Fungi incertae sedis</taxon>
        <taxon>Mucoromycota</taxon>
        <taxon>Mortierellomycotina</taxon>
        <taxon>Mortierellomycetes</taxon>
        <taxon>Mortierellales</taxon>
        <taxon>Mortierellaceae</taxon>
        <taxon>Mortierella</taxon>
    </lineage>
</organism>
<evidence type="ECO:0000313" key="3">
    <source>
        <dbReference type="Proteomes" id="UP000738359"/>
    </source>
</evidence>
<keyword evidence="3" id="KW-1185">Reference proteome</keyword>
<reference evidence="2" key="1">
    <citation type="journal article" date="2020" name="Fungal Divers.">
        <title>Resolving the Mortierellaceae phylogeny through synthesis of multi-gene phylogenetics and phylogenomics.</title>
        <authorList>
            <person name="Vandepol N."/>
            <person name="Liber J."/>
            <person name="Desiro A."/>
            <person name="Na H."/>
            <person name="Kennedy M."/>
            <person name="Barry K."/>
            <person name="Grigoriev I.V."/>
            <person name="Miller A.N."/>
            <person name="O'Donnell K."/>
            <person name="Stajich J.E."/>
            <person name="Bonito G."/>
        </authorList>
    </citation>
    <scope>NUCLEOTIDE SEQUENCE</scope>
    <source>
        <strain evidence="2">CK1249</strain>
    </source>
</reference>
<dbReference type="OrthoDB" id="2397486at2759"/>
<dbReference type="InterPro" id="IPR032675">
    <property type="entry name" value="LRR_dom_sf"/>
</dbReference>
<name>A0A9P6IQF2_MORAP</name>
<dbReference type="SUPFAM" id="SSF52047">
    <property type="entry name" value="RNI-like"/>
    <property type="match status" value="1"/>
</dbReference>
<evidence type="ECO:0000256" key="1">
    <source>
        <dbReference type="SAM" id="MobiDB-lite"/>
    </source>
</evidence>
<dbReference type="Proteomes" id="UP000738359">
    <property type="component" value="Unassembled WGS sequence"/>
</dbReference>
<dbReference type="EMBL" id="JAAAHY010002525">
    <property type="protein sequence ID" value="KAF9944298.1"/>
    <property type="molecule type" value="Genomic_DNA"/>
</dbReference>
<comment type="caution">
    <text evidence="2">The sequence shown here is derived from an EMBL/GenBank/DDBJ whole genome shotgun (WGS) entry which is preliminary data.</text>
</comment>
<dbReference type="AlphaFoldDB" id="A0A9P6IQF2"/>
<proteinExistence type="predicted"/>
<dbReference type="Gene3D" id="3.80.10.10">
    <property type="entry name" value="Ribonuclease Inhibitor"/>
    <property type="match status" value="1"/>
</dbReference>
<evidence type="ECO:0008006" key="4">
    <source>
        <dbReference type="Google" id="ProtNLM"/>
    </source>
</evidence>
<gene>
    <name evidence="2" type="ORF">BGZ70_004817</name>
</gene>
<sequence length="735" mass="84429">MLSSSPDSPQGEDQHTHGQLYYTDDSAILHNYLSSFSDAYDSSQEDHSYEEAFYDQYDVQLVPRQTHRPRASKLKQRSETKVLLPIRKTSRKCHLFPMEVLDLVCSHLSQAALRFSVSLVSKKWYAVSKRHISRRNGVWKDPTKGQESRLLEHMPNLHTLECWFGSTTGSQHAYDKLLLSQALRTAWDRFMTAITAPLQASDRDPRIESAGPECLLHYIRRLVFKGLQMTYEVSVPQILGQLHFLQSLELHVCATDIPLFELLNSSPSLTELKVVGQRNTLAQVVSGDEEDLIRELPDPITHPATAQLPRRPPAIDPPRAYSERYKLRIFDVSGVVVKQRVLERLIATCPGLRVFKVHEINAKIWLPELSISRHHPIDEERLWIHLQDCCPKIEWYFISLMANRGSEGMVPLKRMCQSNTLGRFLTTSCSEDWLDHLEDDALRALPRITVLEVLPKTCSAACTKSLHQLLCLMPNLLHLIAGDMNFQASAVLVPPGCTRPEALRKEFIYHNRDRKRQEREEKRQQRQRALDRFQGSPQNRITVIPEIWQCRDLRTMTLDLGGWVENFSLFTQYVAGHRLLRNLTSLAIGICHLRVGQVKGQPTADKALPERWENDFLLLRGLRCLETLDVKTYSILGVVQATDFEFLRRQDHSQVILYIAATNKDAGSDLDEDLAGNRPRRRRKDSTFWPHLQSLHVTYACAKEATNFSDVVAGIQQIRPGVEFTIEHQLHRRFV</sequence>
<protein>
    <recommendedName>
        <fullName evidence="4">F-box domain-containing protein</fullName>
    </recommendedName>
</protein>
<accession>A0A9P6IQF2</accession>
<feature type="region of interest" description="Disordered" evidence="1">
    <location>
        <begin position="1"/>
        <end position="20"/>
    </location>
</feature>
<evidence type="ECO:0000313" key="2">
    <source>
        <dbReference type="EMBL" id="KAF9944298.1"/>
    </source>
</evidence>